<dbReference type="GO" id="GO:0005052">
    <property type="term" value="F:peroxisome matrix targeting signal-1 binding"/>
    <property type="evidence" value="ECO:0007669"/>
    <property type="project" value="TreeGrafter"/>
</dbReference>
<dbReference type="FunFam" id="1.25.40.10:FF:000034">
    <property type="entry name" value="Peroxisomal biogenesis factor 5 isoform 1"/>
    <property type="match status" value="1"/>
</dbReference>
<dbReference type="STRING" id="7574.A0A1S3JPQ5"/>
<evidence type="ECO:0000256" key="5">
    <source>
        <dbReference type="ARBA" id="ARBA00022448"/>
    </source>
</evidence>
<dbReference type="GeneID" id="106174898"/>
<dbReference type="OrthoDB" id="10006023at2759"/>
<dbReference type="InParanoid" id="A0A1S3JPQ5"/>
<dbReference type="GO" id="GO:0016560">
    <property type="term" value="P:protein import into peroxisome matrix, docking"/>
    <property type="evidence" value="ECO:0007669"/>
    <property type="project" value="TreeGrafter"/>
</dbReference>
<sequence length="643" mass="73514">MAMRDLVEGECGAANPLMKLTTHFTQDKSLRQEGFQHARRPGVVSRPFGEAREEELVQEFLQEQYRQMAPQTFSMSGLLQEMQDIEKSRLRQGPQRGPGVADLARQENWAQEFLATEHPVGLDDHAWSTEFLSEHPPPHSPETLAETKWAQDYLDQHEHRTWTDEYGQDVLSEQKWGDEYRQEDEDELAKTAREFAGSVSDPKLANSEFMKFIRRLGDGEVTIKDNEVVERGGVTNEARAANEWVHDYNVHDEQEKSLSDKWAEEFGAFNEGGARETTDFWEKLQKQWEEMAGTNEHPWLSDYERIDPYKNYQFEQDNPLLDHPDPFKEGLKRLKQGDIPNAVLLFEAAVQKDPSHVEAWQYLGTTQAENEQEPAAIAALKKCLEFDQGNLTALMALAVSYTNETLQPQALDTLKTWLRNNPKYTHLVPQLDGEHKTNLYVSSLANRSDYDNDDHVTLVSSVHSRYWPSTLHEEVKNMYLQAARQFPQDIDPDVQCGLGVLFNLSGEYDKAVDCFSAAVQVRPQDALLWNKLGATLANGSRSEEAVDAYHHALQIAPGFIRSRYNLGIACVNLSAHKEAVEHFLMALNMQHQGRGPRGEQSVMSDNVWSTLRMAISLMGRPDLYELCDERNLDRLNKEFNMET</sequence>
<evidence type="ECO:0000313" key="19">
    <source>
        <dbReference type="RefSeq" id="XP_013412116.1"/>
    </source>
</evidence>
<evidence type="ECO:0000256" key="4">
    <source>
        <dbReference type="ARBA" id="ARBA00018416"/>
    </source>
</evidence>
<comment type="function">
    <text evidence="15">In addition to promoting peroxisomal translocation of proteins containing a PTS1 peroxisomal targeting signal, mediates peroxisomal import of proteins containing a C-terminal PTS2-type peroxisomal targeting signal via its interaction with PEX7. Interaction with PEX7 only takes place when PEX7 is associated with cargo proteins containing a PTS2 peroxisomal targeting signal. PEX7 along with PTS2-containing cargo proteins are then translocated through the PEX13-PEX14 docking complex together with PEX5.</text>
</comment>
<evidence type="ECO:0000256" key="3">
    <source>
        <dbReference type="ARBA" id="ARBA00005348"/>
    </source>
</evidence>
<keyword evidence="7" id="KW-1017">Isopeptide bond</keyword>
<accession>A0A1S3JPQ5</accession>
<evidence type="ECO:0000313" key="18">
    <source>
        <dbReference type="Proteomes" id="UP000085678"/>
    </source>
</evidence>
<dbReference type="Gene3D" id="1.25.40.10">
    <property type="entry name" value="Tetratricopeptide repeat domain"/>
    <property type="match status" value="1"/>
</dbReference>
<evidence type="ECO:0000256" key="12">
    <source>
        <dbReference type="ARBA" id="ARBA00023140"/>
    </source>
</evidence>
<evidence type="ECO:0000256" key="6">
    <source>
        <dbReference type="ARBA" id="ARBA00022490"/>
    </source>
</evidence>
<dbReference type="PROSITE" id="PS50005">
    <property type="entry name" value="TPR"/>
    <property type="match status" value="2"/>
</dbReference>
<reference evidence="19" key="1">
    <citation type="submission" date="2025-08" db="UniProtKB">
        <authorList>
            <consortium name="RefSeq"/>
        </authorList>
    </citation>
    <scope>IDENTIFICATION</scope>
    <source>
        <tissue evidence="19">Gonads</tissue>
    </source>
</reference>
<feature type="repeat" description="TPR" evidence="17">
    <location>
        <begin position="492"/>
        <end position="525"/>
    </location>
</feature>
<dbReference type="RefSeq" id="XP_013412116.1">
    <property type="nucleotide sequence ID" value="XM_013556662.2"/>
</dbReference>
<dbReference type="AlphaFoldDB" id="A0A1S3JPQ5"/>
<dbReference type="Proteomes" id="UP000085678">
    <property type="component" value="Unplaced"/>
</dbReference>
<dbReference type="InterPro" id="IPR024111">
    <property type="entry name" value="PEX5/PEX5L"/>
</dbReference>
<evidence type="ECO:0000256" key="16">
    <source>
        <dbReference type="ARBA" id="ARBA00046106"/>
    </source>
</evidence>
<comment type="subcellular location">
    <subcellularLocation>
        <location evidence="2">Cytoplasm</location>
        <location evidence="2">Cytosol</location>
    </subcellularLocation>
    <subcellularLocation>
        <location evidence="1">Peroxisome matrix</location>
    </subcellularLocation>
</comment>
<dbReference type="GO" id="GO:0005778">
    <property type="term" value="C:peroxisomal membrane"/>
    <property type="evidence" value="ECO:0007669"/>
    <property type="project" value="TreeGrafter"/>
</dbReference>
<organism evidence="18 19">
    <name type="scientific">Lingula anatina</name>
    <name type="common">Brachiopod</name>
    <name type="synonym">Lingula unguis</name>
    <dbReference type="NCBI Taxonomy" id="7574"/>
    <lineage>
        <taxon>Eukaryota</taxon>
        <taxon>Metazoa</taxon>
        <taxon>Spiralia</taxon>
        <taxon>Lophotrochozoa</taxon>
        <taxon>Brachiopoda</taxon>
        <taxon>Linguliformea</taxon>
        <taxon>Lingulata</taxon>
        <taxon>Lingulida</taxon>
        <taxon>Linguloidea</taxon>
        <taxon>Lingulidae</taxon>
        <taxon>Lingula</taxon>
    </lineage>
</organism>
<dbReference type="PANTHER" id="PTHR10130:SF0">
    <property type="entry name" value="GH08708P"/>
    <property type="match status" value="1"/>
</dbReference>
<evidence type="ECO:0000256" key="8">
    <source>
        <dbReference type="ARBA" id="ARBA00022737"/>
    </source>
</evidence>
<dbReference type="PANTHER" id="PTHR10130">
    <property type="entry name" value="PEROXISOMAL TARGETING SIGNAL 1 RECEPTOR PEX5"/>
    <property type="match status" value="1"/>
</dbReference>
<dbReference type="KEGG" id="lak:106174898"/>
<dbReference type="InterPro" id="IPR011990">
    <property type="entry name" value="TPR-like_helical_dom_sf"/>
</dbReference>
<name>A0A1S3JPQ5_LINAN</name>
<comment type="function">
    <text evidence="16">Receptor that mediates peroxisomal import of proteins containing a C-terminal PTS1-type tripeptide peroxisomal targeting signal (SKL-type). Binds to cargo proteins containing a PTS1 peroxisomal targeting signal in the cytosol, and translocates them into the peroxisome matrix by passing through the PEX13-PEX14 docking complex along with cargo proteins. PEX5 receptor is then retrotranslocated into the cytosol, leading to release of bound cargo in the peroxisome matrix, and reset for a subsequent peroxisome import cycle.</text>
</comment>
<dbReference type="InterPro" id="IPR019734">
    <property type="entry name" value="TPR_rpt"/>
</dbReference>
<evidence type="ECO:0000256" key="15">
    <source>
        <dbReference type="ARBA" id="ARBA00046072"/>
    </source>
</evidence>
<keyword evidence="18" id="KW-1185">Reference proteome</keyword>
<evidence type="ECO:0000256" key="14">
    <source>
        <dbReference type="ARBA" id="ARBA00032505"/>
    </source>
</evidence>
<evidence type="ECO:0000256" key="10">
    <source>
        <dbReference type="ARBA" id="ARBA00022843"/>
    </source>
</evidence>
<keyword evidence="19" id="KW-0675">Receptor</keyword>
<evidence type="ECO:0000256" key="13">
    <source>
        <dbReference type="ARBA" id="ARBA00030232"/>
    </source>
</evidence>
<gene>
    <name evidence="19" type="primary">LOC106174898</name>
</gene>
<evidence type="ECO:0000256" key="11">
    <source>
        <dbReference type="ARBA" id="ARBA00022927"/>
    </source>
</evidence>
<comment type="similarity">
    <text evidence="3">Belongs to the peroxisomal targeting signal receptor family.</text>
</comment>
<protein>
    <recommendedName>
        <fullName evidence="4">Peroxisomal targeting signal 1 receptor</fullName>
    </recommendedName>
    <alternativeName>
        <fullName evidence="13">PTS1-BP</fullName>
    </alternativeName>
    <alternativeName>
        <fullName evidence="14">Peroxin-5</fullName>
    </alternativeName>
</protein>
<dbReference type="Pfam" id="PF13432">
    <property type="entry name" value="TPR_16"/>
    <property type="match status" value="2"/>
</dbReference>
<keyword evidence="8" id="KW-0677">Repeat</keyword>
<keyword evidence="12" id="KW-0576">Peroxisome</keyword>
<evidence type="ECO:0000256" key="1">
    <source>
        <dbReference type="ARBA" id="ARBA00004253"/>
    </source>
</evidence>
<keyword evidence="11" id="KW-0653">Protein transport</keyword>
<dbReference type="SUPFAM" id="SSF48452">
    <property type="entry name" value="TPR-like"/>
    <property type="match status" value="1"/>
</dbReference>
<dbReference type="SMART" id="SM00028">
    <property type="entry name" value="TPR"/>
    <property type="match status" value="5"/>
</dbReference>
<evidence type="ECO:0000256" key="9">
    <source>
        <dbReference type="ARBA" id="ARBA00022803"/>
    </source>
</evidence>
<keyword evidence="6" id="KW-0963">Cytoplasm</keyword>
<evidence type="ECO:0000256" key="17">
    <source>
        <dbReference type="PROSITE-ProRule" id="PRU00339"/>
    </source>
</evidence>
<dbReference type="FunCoup" id="A0A1S3JPQ5">
    <property type="interactions" value="711"/>
</dbReference>
<dbReference type="GO" id="GO:0005829">
    <property type="term" value="C:cytosol"/>
    <property type="evidence" value="ECO:0007669"/>
    <property type="project" value="UniProtKB-SubCell"/>
</dbReference>
<feature type="repeat" description="TPR" evidence="17">
    <location>
        <begin position="526"/>
        <end position="559"/>
    </location>
</feature>
<evidence type="ECO:0000256" key="2">
    <source>
        <dbReference type="ARBA" id="ARBA00004514"/>
    </source>
</evidence>
<keyword evidence="9 17" id="KW-0802">TPR repeat</keyword>
<proteinExistence type="inferred from homology"/>
<evidence type="ECO:0000256" key="7">
    <source>
        <dbReference type="ARBA" id="ARBA00022499"/>
    </source>
</evidence>
<dbReference type="GO" id="GO:0005782">
    <property type="term" value="C:peroxisomal matrix"/>
    <property type="evidence" value="ECO:0007669"/>
    <property type="project" value="UniProtKB-SubCell"/>
</dbReference>
<keyword evidence="5" id="KW-0813">Transport</keyword>
<keyword evidence="10" id="KW-0832">Ubl conjugation</keyword>